<dbReference type="EMBL" id="CP027228">
    <property type="protein sequence ID" value="AVM47475.1"/>
    <property type="molecule type" value="Genomic_DNA"/>
</dbReference>
<dbReference type="AlphaFoldDB" id="A0A2S0L2K1"/>
<dbReference type="Proteomes" id="UP000237883">
    <property type="component" value="Chromosome"/>
</dbReference>
<keyword evidence="8" id="KW-0299">Galactose metabolism</keyword>
<evidence type="ECO:0000256" key="3">
    <source>
        <dbReference type="ARBA" id="ARBA00004947"/>
    </source>
</evidence>
<dbReference type="GO" id="GO:0005829">
    <property type="term" value="C:cytosol"/>
    <property type="evidence" value="ECO:0007669"/>
    <property type="project" value="TreeGrafter"/>
</dbReference>
<evidence type="ECO:0000313" key="12">
    <source>
        <dbReference type="EMBL" id="AVM47475.1"/>
    </source>
</evidence>
<evidence type="ECO:0000256" key="6">
    <source>
        <dbReference type="ARBA" id="ARBA00018569"/>
    </source>
</evidence>
<dbReference type="InterPro" id="IPR005886">
    <property type="entry name" value="UDP_G4E"/>
</dbReference>
<evidence type="ECO:0000256" key="1">
    <source>
        <dbReference type="ARBA" id="ARBA00000083"/>
    </source>
</evidence>
<evidence type="ECO:0000256" key="10">
    <source>
        <dbReference type="RuleBase" id="RU366046"/>
    </source>
</evidence>
<reference evidence="13" key="1">
    <citation type="submission" date="2018-02" db="EMBL/GenBank/DDBJ databases">
        <authorList>
            <person name="Holder M.E."/>
            <person name="Ajami N.J."/>
            <person name="Petrosino J.F."/>
        </authorList>
    </citation>
    <scope>NUCLEOTIDE SEQUENCE [LARGE SCALE GENOMIC DNA]</scope>
    <source>
        <strain evidence="13">CCUG 47132</strain>
    </source>
</reference>
<evidence type="ECO:0000256" key="2">
    <source>
        <dbReference type="ARBA" id="ARBA00001911"/>
    </source>
</evidence>
<evidence type="ECO:0000256" key="9">
    <source>
        <dbReference type="ARBA" id="ARBA00023235"/>
    </source>
</evidence>
<dbReference type="OrthoDB" id="9811743at2"/>
<keyword evidence="7 10" id="KW-0520">NAD</keyword>
<evidence type="ECO:0000256" key="4">
    <source>
        <dbReference type="ARBA" id="ARBA00007637"/>
    </source>
</evidence>
<dbReference type="EC" id="5.1.3.2" evidence="5 10"/>
<dbReference type="Gene3D" id="3.40.50.720">
    <property type="entry name" value="NAD(P)-binding Rossmann-like Domain"/>
    <property type="match status" value="1"/>
</dbReference>
<gene>
    <name evidence="12" type="primary">galE</name>
    <name evidence="12" type="ORF">C5Q96_00790</name>
</gene>
<evidence type="ECO:0000259" key="11">
    <source>
        <dbReference type="Pfam" id="PF01370"/>
    </source>
</evidence>
<dbReference type="CDD" id="cd05247">
    <property type="entry name" value="UDP_G4E_1_SDR_e"/>
    <property type="match status" value="1"/>
</dbReference>
<comment type="catalytic activity">
    <reaction evidence="1 10">
        <text>UDP-alpha-D-glucose = UDP-alpha-D-galactose</text>
        <dbReference type="Rhea" id="RHEA:22168"/>
        <dbReference type="ChEBI" id="CHEBI:58885"/>
        <dbReference type="ChEBI" id="CHEBI:66914"/>
        <dbReference type="EC" id="5.1.3.2"/>
    </reaction>
</comment>
<comment type="subunit">
    <text evidence="10">Homodimer.</text>
</comment>
<dbReference type="SUPFAM" id="SSF51735">
    <property type="entry name" value="NAD(P)-binding Rossmann-fold domains"/>
    <property type="match status" value="1"/>
</dbReference>
<dbReference type="GO" id="GO:0006012">
    <property type="term" value="P:galactose metabolic process"/>
    <property type="evidence" value="ECO:0007669"/>
    <property type="project" value="UniProtKB-UniPathway"/>
</dbReference>
<dbReference type="KEGG" id="mdv:C5Q96_00790"/>
<sequence>MSDINIDNKAYKKKILLTGGAGYIGSHVAVSLLESGFDIVIADNLSNSSEESLSGIRKITGRDFTFYNIDVCDKSLLVDLFEKEELDAAIHLAGYKAVGDAVKSPLKYYRNNIASTTSLLEVMDNYGVRKIILSSSANVYGESSVVPVTEGCETGNCTNPYGRTKWVQEEMLRDVFTSDDRWNIVILRYFNPAGAHPSGLIGEMYGKSPSNIVPSLALAANGDIPYFKVLGTRYNTPDGTGIRDYIHITDLANGHVMAIKKLYSQPNVYTYNLGTGRGYSVLETIKAFEKASGREIPYKIEAARDGDIAEMYACSDKAREELGWTAKYGIEDICRSAWNWHNKIY</sequence>
<dbReference type="InterPro" id="IPR001509">
    <property type="entry name" value="Epimerase_deHydtase"/>
</dbReference>
<comment type="pathway">
    <text evidence="3 10">Carbohydrate metabolism; galactose metabolism.</text>
</comment>
<proteinExistence type="inferred from homology"/>
<dbReference type="PANTHER" id="PTHR43725">
    <property type="entry name" value="UDP-GLUCOSE 4-EPIMERASE"/>
    <property type="match status" value="1"/>
</dbReference>
<comment type="similarity">
    <text evidence="4 10">Belongs to the NAD(P)-dependent epimerase/dehydratase family.</text>
</comment>
<dbReference type="NCBIfam" id="TIGR01179">
    <property type="entry name" value="galE"/>
    <property type="match status" value="1"/>
</dbReference>
<evidence type="ECO:0000256" key="7">
    <source>
        <dbReference type="ARBA" id="ARBA00023027"/>
    </source>
</evidence>
<evidence type="ECO:0000256" key="5">
    <source>
        <dbReference type="ARBA" id="ARBA00013189"/>
    </source>
</evidence>
<dbReference type="UniPathway" id="UPA00214"/>
<name>A0A2S0L2K1_9FIRM</name>
<comment type="cofactor">
    <cofactor evidence="2 10">
        <name>NAD(+)</name>
        <dbReference type="ChEBI" id="CHEBI:57540"/>
    </cofactor>
</comment>
<evidence type="ECO:0000313" key="13">
    <source>
        <dbReference type="Proteomes" id="UP000237883"/>
    </source>
</evidence>
<dbReference type="PANTHER" id="PTHR43725:SF47">
    <property type="entry name" value="UDP-GLUCOSE 4-EPIMERASE"/>
    <property type="match status" value="1"/>
</dbReference>
<dbReference type="RefSeq" id="WP_106056282.1">
    <property type="nucleotide sequence ID" value="NZ_CP027228.1"/>
</dbReference>
<accession>A0A2S0L2K1</accession>
<dbReference type="Gene3D" id="3.90.25.10">
    <property type="entry name" value="UDP-galactose 4-epimerase, domain 1"/>
    <property type="match status" value="1"/>
</dbReference>
<organism evidence="12 13">
    <name type="scientific">Mogibacterium diversum</name>
    <dbReference type="NCBI Taxonomy" id="114527"/>
    <lineage>
        <taxon>Bacteria</taxon>
        <taxon>Bacillati</taxon>
        <taxon>Bacillota</taxon>
        <taxon>Clostridia</taxon>
        <taxon>Peptostreptococcales</taxon>
        <taxon>Anaerovoracaceae</taxon>
        <taxon>Mogibacterium</taxon>
    </lineage>
</organism>
<dbReference type="InterPro" id="IPR036291">
    <property type="entry name" value="NAD(P)-bd_dom_sf"/>
</dbReference>
<dbReference type="Pfam" id="PF01370">
    <property type="entry name" value="Epimerase"/>
    <property type="match status" value="1"/>
</dbReference>
<dbReference type="GeneID" id="78390785"/>
<evidence type="ECO:0000256" key="8">
    <source>
        <dbReference type="ARBA" id="ARBA00023144"/>
    </source>
</evidence>
<keyword evidence="9 10" id="KW-0413">Isomerase</keyword>
<protein>
    <recommendedName>
        <fullName evidence="6 10">UDP-glucose 4-epimerase</fullName>
        <ecNumber evidence="5 10">5.1.3.2</ecNumber>
    </recommendedName>
</protein>
<keyword evidence="13" id="KW-1185">Reference proteome</keyword>
<dbReference type="GO" id="GO:0003978">
    <property type="term" value="F:UDP-glucose 4-epimerase activity"/>
    <property type="evidence" value="ECO:0007669"/>
    <property type="project" value="UniProtKB-UniRule"/>
</dbReference>
<feature type="domain" description="NAD-dependent epimerase/dehydratase" evidence="11">
    <location>
        <begin position="15"/>
        <end position="274"/>
    </location>
</feature>
<keyword evidence="10" id="KW-0119">Carbohydrate metabolism</keyword>